<accession>A0A9X4PBJ5</accession>
<proteinExistence type="predicted"/>
<keyword evidence="2" id="KW-1185">Reference proteome</keyword>
<dbReference type="EMBL" id="LWID01000001">
    <property type="protein sequence ID" value="MDG6894526.1"/>
    <property type="molecule type" value="Genomic_DNA"/>
</dbReference>
<reference evidence="1" key="1">
    <citation type="submission" date="2016-03" db="EMBL/GenBank/DDBJ databases">
        <title>Co-evolution between Pasteurellaceae and their hosts.</title>
        <authorList>
            <person name="Hansen M.J."/>
            <person name="Bojesen A.M."/>
            <person name="Planet P."/>
        </authorList>
    </citation>
    <scope>NUCLEOTIDE SEQUENCE</scope>
    <source>
        <strain evidence="1">146/S8/89</strain>
    </source>
</reference>
<dbReference type="Gene3D" id="3.30.70.1700">
    <property type="entry name" value="Phage minor tail protein U"/>
    <property type="match status" value="1"/>
</dbReference>
<evidence type="ECO:0000313" key="1">
    <source>
        <dbReference type="EMBL" id="MDG6894526.1"/>
    </source>
</evidence>
<dbReference type="Pfam" id="PF06141">
    <property type="entry name" value="Phage_tail_U"/>
    <property type="match status" value="1"/>
</dbReference>
<dbReference type="InterPro" id="IPR038512">
    <property type="entry name" value="GpU-like_sf"/>
</dbReference>
<dbReference type="SUPFAM" id="SSF143749">
    <property type="entry name" value="Phage tail protein-like"/>
    <property type="match status" value="1"/>
</dbReference>
<protein>
    <submittedName>
        <fullName evidence="1">Phage tail protein</fullName>
    </submittedName>
</protein>
<dbReference type="RefSeq" id="WP_279571999.1">
    <property type="nucleotide sequence ID" value="NZ_LWID01000001.1"/>
</dbReference>
<dbReference type="AlphaFoldDB" id="A0A9X4PBJ5"/>
<sequence length="136" mass="15740">MLIHQKIREKVTALLTGNIPLINHIYPCRPLFIDIDQEKAVIAVFLSDIEAQEISLCSHQWNAALNIAIYLKTAEGEAELDRIAEQVKQCLQQAVKTEAIFDVVNEISLTEYLYEQDQTNRTWFVANIRYQINYED</sequence>
<name>A0A9X4PBJ5_9PAST</name>
<comment type="caution">
    <text evidence="1">The sequence shown here is derived from an EMBL/GenBank/DDBJ whole genome shotgun (WGS) entry which is preliminary data.</text>
</comment>
<gene>
    <name evidence="1" type="ORF">A6A20_02540</name>
</gene>
<evidence type="ECO:0000313" key="2">
    <source>
        <dbReference type="Proteomes" id="UP001155500"/>
    </source>
</evidence>
<dbReference type="Proteomes" id="UP001155500">
    <property type="component" value="Unassembled WGS sequence"/>
</dbReference>
<dbReference type="InterPro" id="IPR035934">
    <property type="entry name" value="Phage_tail_protein-like_sf"/>
</dbReference>
<organism evidence="1 2">
    <name type="scientific">Volucribacter amazonae</name>
    <dbReference type="NCBI Taxonomy" id="256731"/>
    <lineage>
        <taxon>Bacteria</taxon>
        <taxon>Pseudomonadati</taxon>
        <taxon>Pseudomonadota</taxon>
        <taxon>Gammaproteobacteria</taxon>
        <taxon>Pasteurellales</taxon>
        <taxon>Pasteurellaceae</taxon>
        <taxon>Volucribacter</taxon>
    </lineage>
</organism>
<dbReference type="InterPro" id="IPR009312">
    <property type="entry name" value="Phage_lambda_GpU-like"/>
</dbReference>